<protein>
    <submittedName>
        <fullName evidence="1">Uncharacterized protein</fullName>
    </submittedName>
</protein>
<reference evidence="1" key="1">
    <citation type="submission" date="2021-12" db="EMBL/GenBank/DDBJ databases">
        <title>Novel species in genus Dyadobacter.</title>
        <authorList>
            <person name="Ma C."/>
        </authorList>
    </citation>
    <scope>NUCLEOTIDE SEQUENCE</scope>
    <source>
        <strain evidence="1">LJ419</strain>
    </source>
</reference>
<evidence type="ECO:0000313" key="1">
    <source>
        <dbReference type="EMBL" id="MCF0061794.1"/>
    </source>
</evidence>
<proteinExistence type="predicted"/>
<name>A0A9X1TEM6_9BACT</name>
<keyword evidence="2" id="KW-1185">Reference proteome</keyword>
<accession>A0A9X1TEM6</accession>
<dbReference type="AlphaFoldDB" id="A0A9X1TEM6"/>
<sequence length="75" mass="8721">MSFEELAIGYAIVDTVFTGGERFRTVYCWFEKQIKSECAAFDRDYILYLEAIKKITNGYFGQKSKECSVGFVFNF</sequence>
<organism evidence="1 2">
    <name type="scientific">Dyadobacter chenwenxiniae</name>
    <dbReference type="NCBI Taxonomy" id="2906456"/>
    <lineage>
        <taxon>Bacteria</taxon>
        <taxon>Pseudomonadati</taxon>
        <taxon>Bacteroidota</taxon>
        <taxon>Cytophagia</taxon>
        <taxon>Cytophagales</taxon>
        <taxon>Spirosomataceae</taxon>
        <taxon>Dyadobacter</taxon>
    </lineage>
</organism>
<dbReference type="EMBL" id="JAJTTC010000001">
    <property type="protein sequence ID" value="MCF0061794.1"/>
    <property type="molecule type" value="Genomic_DNA"/>
</dbReference>
<dbReference type="Proteomes" id="UP001139000">
    <property type="component" value="Unassembled WGS sequence"/>
</dbReference>
<dbReference type="RefSeq" id="WP_234655054.1">
    <property type="nucleotide sequence ID" value="NZ_CP094997.1"/>
</dbReference>
<comment type="caution">
    <text evidence="1">The sequence shown here is derived from an EMBL/GenBank/DDBJ whole genome shotgun (WGS) entry which is preliminary data.</text>
</comment>
<gene>
    <name evidence="1" type="ORF">LXM26_09840</name>
</gene>
<evidence type="ECO:0000313" key="2">
    <source>
        <dbReference type="Proteomes" id="UP001139000"/>
    </source>
</evidence>